<evidence type="ECO:0000256" key="2">
    <source>
        <dbReference type="ARBA" id="ARBA00007931"/>
    </source>
</evidence>
<evidence type="ECO:0000313" key="17">
    <source>
        <dbReference type="EMBL" id="MDJ1158878.1"/>
    </source>
</evidence>
<evidence type="ECO:0000256" key="8">
    <source>
        <dbReference type="ARBA" id="ARBA00022801"/>
    </source>
</evidence>
<dbReference type="Proteomes" id="UP001321492">
    <property type="component" value="Unassembled WGS sequence"/>
</dbReference>
<evidence type="ECO:0000256" key="12">
    <source>
        <dbReference type="ARBA" id="ARBA00023122"/>
    </source>
</evidence>
<feature type="transmembrane region" description="Helical" evidence="14">
    <location>
        <begin position="190"/>
        <end position="216"/>
    </location>
</feature>
<keyword evidence="7" id="KW-0677">Repeat</keyword>
<feature type="domain" description="CBS" evidence="16">
    <location>
        <begin position="301"/>
        <end position="359"/>
    </location>
</feature>
<evidence type="ECO:0000256" key="14">
    <source>
        <dbReference type="PIRNR" id="PIRNR006404"/>
    </source>
</evidence>
<evidence type="ECO:0000256" key="6">
    <source>
        <dbReference type="ARBA" id="ARBA00022723"/>
    </source>
</evidence>
<dbReference type="CDD" id="cd06164">
    <property type="entry name" value="S2P-M50_SpoIVFB_CBS"/>
    <property type="match status" value="1"/>
</dbReference>
<reference evidence="17 18" key="1">
    <citation type="submission" date="2023-05" db="EMBL/GenBank/DDBJ databases">
        <title>Chelatococcus sp. nov., a moderately thermophilic bacterium isolated from hot spring microbial mat.</title>
        <authorList>
            <person name="Hu C.-J."/>
            <person name="Li W.-J."/>
        </authorList>
    </citation>
    <scope>NUCLEOTIDE SEQUENCE [LARGE SCALE GENOMIC DNA]</scope>
    <source>
        <strain evidence="17 18">SYSU G07232</strain>
    </source>
</reference>
<dbReference type="InterPro" id="IPR000644">
    <property type="entry name" value="CBS_dom"/>
</dbReference>
<feature type="transmembrane region" description="Helical" evidence="14">
    <location>
        <begin position="98"/>
        <end position="123"/>
    </location>
</feature>
<evidence type="ECO:0000256" key="1">
    <source>
        <dbReference type="ARBA" id="ARBA00004651"/>
    </source>
</evidence>
<dbReference type="Pfam" id="PF02163">
    <property type="entry name" value="Peptidase_M50"/>
    <property type="match status" value="2"/>
</dbReference>
<evidence type="ECO:0000256" key="5">
    <source>
        <dbReference type="ARBA" id="ARBA00022692"/>
    </source>
</evidence>
<gene>
    <name evidence="17" type="ORF">QNA08_11595</name>
</gene>
<feature type="domain" description="CBS" evidence="16">
    <location>
        <begin position="238"/>
        <end position="294"/>
    </location>
</feature>
<dbReference type="InterPro" id="IPR008915">
    <property type="entry name" value="Peptidase_M50"/>
</dbReference>
<keyword evidence="11 14" id="KW-0482">Metalloprotease</keyword>
<keyword evidence="13 14" id="KW-0472">Membrane</keyword>
<dbReference type="GO" id="GO:0008233">
    <property type="term" value="F:peptidase activity"/>
    <property type="evidence" value="ECO:0007669"/>
    <property type="project" value="UniProtKB-KW"/>
</dbReference>
<evidence type="ECO:0000256" key="3">
    <source>
        <dbReference type="ARBA" id="ARBA00022475"/>
    </source>
</evidence>
<dbReference type="PROSITE" id="PS51371">
    <property type="entry name" value="CBS"/>
    <property type="match status" value="2"/>
</dbReference>
<evidence type="ECO:0000313" key="18">
    <source>
        <dbReference type="Proteomes" id="UP001321492"/>
    </source>
</evidence>
<dbReference type="Pfam" id="PF00571">
    <property type="entry name" value="CBS"/>
    <property type="match status" value="2"/>
</dbReference>
<dbReference type="RefSeq" id="WP_283740869.1">
    <property type="nucleotide sequence ID" value="NZ_JASJEV010000006.1"/>
</dbReference>
<comment type="cofactor">
    <cofactor evidence="14">
        <name>Zn(2+)</name>
        <dbReference type="ChEBI" id="CHEBI:29105"/>
    </cofactor>
    <text evidence="14">Binds 1 zinc ion per subunit.</text>
</comment>
<keyword evidence="12 15" id="KW-0129">CBS domain</keyword>
<dbReference type="PANTHER" id="PTHR39188:SF3">
    <property type="entry name" value="STAGE IV SPORULATION PROTEIN FB"/>
    <property type="match status" value="1"/>
</dbReference>
<evidence type="ECO:0000256" key="10">
    <source>
        <dbReference type="ARBA" id="ARBA00022989"/>
    </source>
</evidence>
<dbReference type="InterPro" id="IPR046342">
    <property type="entry name" value="CBS_dom_sf"/>
</dbReference>
<feature type="transmembrane region" description="Helical" evidence="14">
    <location>
        <begin position="7"/>
        <end position="33"/>
    </location>
</feature>
<protein>
    <recommendedName>
        <fullName evidence="14">Zinc metalloprotease</fullName>
    </recommendedName>
</protein>
<keyword evidence="4 14" id="KW-0645">Protease</keyword>
<evidence type="ECO:0000256" key="13">
    <source>
        <dbReference type="ARBA" id="ARBA00023136"/>
    </source>
</evidence>
<dbReference type="SUPFAM" id="SSF54631">
    <property type="entry name" value="CBS-domain pair"/>
    <property type="match status" value="1"/>
</dbReference>
<dbReference type="SMART" id="SM00116">
    <property type="entry name" value="CBS"/>
    <property type="match status" value="2"/>
</dbReference>
<evidence type="ECO:0000256" key="4">
    <source>
        <dbReference type="ARBA" id="ARBA00022670"/>
    </source>
</evidence>
<evidence type="ECO:0000259" key="16">
    <source>
        <dbReference type="PROSITE" id="PS51371"/>
    </source>
</evidence>
<keyword evidence="18" id="KW-1185">Reference proteome</keyword>
<keyword evidence="8 14" id="KW-0378">Hydrolase</keyword>
<dbReference type="EMBL" id="JASJEV010000006">
    <property type="protein sequence ID" value="MDJ1158878.1"/>
    <property type="molecule type" value="Genomic_DNA"/>
</dbReference>
<evidence type="ECO:0000256" key="15">
    <source>
        <dbReference type="PROSITE-ProRule" id="PRU00703"/>
    </source>
</evidence>
<dbReference type="Gene3D" id="3.10.580.10">
    <property type="entry name" value="CBS-domain"/>
    <property type="match status" value="1"/>
</dbReference>
<keyword evidence="10 14" id="KW-1133">Transmembrane helix</keyword>
<dbReference type="InterPro" id="IPR016483">
    <property type="entry name" value="UCP006404_Pept_M50_CBS"/>
</dbReference>
<organism evidence="17 18">
    <name type="scientific">Chelatococcus albus</name>
    <dbReference type="NCBI Taxonomy" id="3047466"/>
    <lineage>
        <taxon>Bacteria</taxon>
        <taxon>Pseudomonadati</taxon>
        <taxon>Pseudomonadota</taxon>
        <taxon>Alphaproteobacteria</taxon>
        <taxon>Hyphomicrobiales</taxon>
        <taxon>Chelatococcaceae</taxon>
        <taxon>Chelatococcus</taxon>
    </lineage>
</organism>
<comment type="caution">
    <text evidence="17">The sequence shown here is derived from an EMBL/GenBank/DDBJ whole genome shotgun (WGS) entry which is preliminary data.</text>
</comment>
<dbReference type="GO" id="GO:0006508">
    <property type="term" value="P:proteolysis"/>
    <property type="evidence" value="ECO:0007669"/>
    <property type="project" value="UniProtKB-KW"/>
</dbReference>
<keyword evidence="6 14" id="KW-0479">Metal-binding</keyword>
<feature type="transmembrane region" description="Helical" evidence="14">
    <location>
        <begin position="138"/>
        <end position="158"/>
    </location>
</feature>
<dbReference type="PIRSF" id="PIRSF006404">
    <property type="entry name" value="UCP006404_Pept_M50_CBS"/>
    <property type="match status" value="1"/>
</dbReference>
<comment type="similarity">
    <text evidence="2 14">Belongs to the peptidase M50B family.</text>
</comment>
<comment type="subcellular location">
    <subcellularLocation>
        <location evidence="1 14">Cell membrane</location>
        <topology evidence="1 14">Multi-pass membrane protein</topology>
    </subcellularLocation>
</comment>
<proteinExistence type="inferred from homology"/>
<keyword evidence="3 14" id="KW-1003">Cell membrane</keyword>
<evidence type="ECO:0000256" key="7">
    <source>
        <dbReference type="ARBA" id="ARBA00022737"/>
    </source>
</evidence>
<keyword evidence="9 14" id="KW-0862">Zinc</keyword>
<accession>A0ABT7AHN8</accession>
<feature type="transmembrane region" description="Helical" evidence="14">
    <location>
        <begin position="45"/>
        <end position="65"/>
    </location>
</feature>
<name>A0ABT7AHN8_9HYPH</name>
<evidence type="ECO:0000256" key="9">
    <source>
        <dbReference type="ARBA" id="ARBA00022833"/>
    </source>
</evidence>
<sequence length="368" mass="39573">MLWSFRIGTIAGTAVRIHVTFLLFLVWIGVVQYQVGGASAARDGILFIVLLFLCVVLHEFGHVIAARRYGVRTPDVTLFPIGGVASLERIPEKPREELVVALAGPAVNVVIALALVLALGAAVDPSDLARLEDPRVNLLVRLAGANIMLVVFNLIPAFPMDGGRVLRALLAMRLGFSRATQLAASIGQGFAFVLGFIGLLTNPLLIFIAIFVYLAASSEAQHVAFREVARGLPTGEAMIVSFEALSPASTLDDAVETMIRTSQKEFPVVDGGGRLRGVLTRDRLVLALRDHGPEAPVLDVMVGDIPTIHHRQPLDEAVRILTSAKAPALGVLDGEGRLVGLLTPENLGEMMLVQSARPDWHFGRRSRT</sequence>
<evidence type="ECO:0000256" key="11">
    <source>
        <dbReference type="ARBA" id="ARBA00023049"/>
    </source>
</evidence>
<dbReference type="PANTHER" id="PTHR39188">
    <property type="entry name" value="MEMBRANE-ASSOCIATED ZINC METALLOPROTEASE M50B"/>
    <property type="match status" value="1"/>
</dbReference>
<keyword evidence="5 14" id="KW-0812">Transmembrane</keyword>